<organism evidence="2 3">
    <name type="scientific">Pseudomonas knackmussii (strain DSM 6978 / CCUG 54928 / LMG 23759 / B13)</name>
    <dbReference type="NCBI Taxonomy" id="1301098"/>
    <lineage>
        <taxon>Bacteria</taxon>
        <taxon>Pseudomonadati</taxon>
        <taxon>Pseudomonadota</taxon>
        <taxon>Gammaproteobacteria</taxon>
        <taxon>Pseudomonadales</taxon>
        <taxon>Pseudomonadaceae</taxon>
        <taxon>Pseudomonas</taxon>
    </lineage>
</organism>
<sequence>MAEPRWKKRPEGSNWGDFGPDDQKGRLNLLTPQKVLQGIAEVREGLAFCLSLPLDYPGGNAMNVNRLPPILRPLLRKGGVNMNYQYQWIQEGRPDVLSDDLAILHLQYSTQWDALSHVGALFDANDDGVPEPLYYNGFSAGGDVEGPSELEDCGIAGPIKPHSTSCAHALGIERMAETCVQGRGVMIDLHHHYGLGRTHVGYDQLMRVLEADRVEVEAGDIVCLHTGYAEALLGMNRNPDPAELERLAAVLDGNDSRLLNWITDSNLVAIAADNYSVEIFPAGHAGDCCSVMPLHHHCLFKLGVHLGELWHLTPLAQWLRANDRNRFLLTAPPLRLPGAVGAPLNPIATV</sequence>
<reference evidence="2 3" key="1">
    <citation type="submission" date="2013-03" db="EMBL/GenBank/DDBJ databases">
        <authorList>
            <person name="Linke B."/>
        </authorList>
    </citation>
    <scope>NUCLEOTIDE SEQUENCE [LARGE SCALE GENOMIC DNA]</scope>
    <source>
        <strain evidence="2 3">B13</strain>
    </source>
</reference>
<reference evidence="2 3" key="2">
    <citation type="submission" date="2014-05" db="EMBL/GenBank/DDBJ databases">
        <title>Genome sequence of the 3-chlorobenzoate degrading bacterium Pseudomonas knackmussii B13 shows multiple evidence for horizontal gene transfer.</title>
        <authorList>
            <person name="Miyazaki R."/>
            <person name="Bertelli C."/>
            <person name="Falquet L."/>
            <person name="Robinson-Rechavi M."/>
            <person name="Gharib W."/>
            <person name="Roy S."/>
            <person name="Van der Meer J.R."/>
        </authorList>
    </citation>
    <scope>NUCLEOTIDE SEQUENCE [LARGE SCALE GENOMIC DNA]</scope>
    <source>
        <strain evidence="2 3">B13</strain>
    </source>
</reference>
<dbReference type="eggNOG" id="COG1878">
    <property type="taxonomic scope" value="Bacteria"/>
</dbReference>
<keyword evidence="3" id="KW-1185">Reference proteome</keyword>
<dbReference type="Pfam" id="PF04199">
    <property type="entry name" value="Cyclase"/>
    <property type="match status" value="1"/>
</dbReference>
<dbReference type="AlphaFoldDB" id="A0A024HKZ2"/>
<dbReference type="RefSeq" id="WP_043254394.1">
    <property type="nucleotide sequence ID" value="NZ_HG322950.1"/>
</dbReference>
<protein>
    <recommendedName>
        <fullName evidence="4">Cyclase</fullName>
    </recommendedName>
</protein>
<dbReference type="Gene3D" id="3.50.30.50">
    <property type="entry name" value="Putative cyclase"/>
    <property type="match status" value="1"/>
</dbReference>
<dbReference type="OrthoDB" id="7067800at2"/>
<gene>
    <name evidence="2" type="ORF">PKB_4390</name>
</gene>
<dbReference type="EMBL" id="HG322950">
    <property type="protein sequence ID" value="CDF85715.1"/>
    <property type="molecule type" value="Genomic_DNA"/>
</dbReference>
<dbReference type="GO" id="GO:0004061">
    <property type="term" value="F:arylformamidase activity"/>
    <property type="evidence" value="ECO:0007669"/>
    <property type="project" value="InterPro"/>
</dbReference>
<dbReference type="KEGG" id="pkc:PKB_4390"/>
<dbReference type="STRING" id="1301098.PKB_4390"/>
<dbReference type="SUPFAM" id="SSF102198">
    <property type="entry name" value="Putative cyclase"/>
    <property type="match status" value="1"/>
</dbReference>
<feature type="region of interest" description="Disordered" evidence="1">
    <location>
        <begin position="1"/>
        <end position="22"/>
    </location>
</feature>
<dbReference type="InterPro" id="IPR037175">
    <property type="entry name" value="KFase_sf"/>
</dbReference>
<dbReference type="PATRIC" id="fig|1301098.3.peg.4395"/>
<dbReference type="PANTHER" id="PTHR34861">
    <property type="match status" value="1"/>
</dbReference>
<name>A0A024HKZ2_PSEKB</name>
<dbReference type="HOGENOM" id="CLU_030671_0_1_6"/>
<dbReference type="InterPro" id="IPR007325">
    <property type="entry name" value="KFase/CYL"/>
</dbReference>
<evidence type="ECO:0000313" key="3">
    <source>
        <dbReference type="Proteomes" id="UP000025241"/>
    </source>
</evidence>
<evidence type="ECO:0000256" key="1">
    <source>
        <dbReference type="SAM" id="MobiDB-lite"/>
    </source>
</evidence>
<dbReference type="Proteomes" id="UP000025241">
    <property type="component" value="Chromosome I"/>
</dbReference>
<proteinExistence type="predicted"/>
<evidence type="ECO:0000313" key="2">
    <source>
        <dbReference type="EMBL" id="CDF85715.1"/>
    </source>
</evidence>
<accession>A0A024HKZ2</accession>
<dbReference type="GO" id="GO:0019441">
    <property type="term" value="P:L-tryptophan catabolic process to kynurenine"/>
    <property type="evidence" value="ECO:0007669"/>
    <property type="project" value="InterPro"/>
</dbReference>
<evidence type="ECO:0008006" key="4">
    <source>
        <dbReference type="Google" id="ProtNLM"/>
    </source>
</evidence>
<dbReference type="PANTHER" id="PTHR34861:SF10">
    <property type="entry name" value="CYCLASE"/>
    <property type="match status" value="1"/>
</dbReference>